<dbReference type="PROSITE" id="PS00108">
    <property type="entry name" value="PROTEIN_KINASE_ST"/>
    <property type="match status" value="1"/>
</dbReference>
<keyword evidence="3" id="KW-0418">Kinase</keyword>
<dbReference type="PROSITE" id="PS50231">
    <property type="entry name" value="RICIN_B_LECTIN"/>
    <property type="match status" value="1"/>
</dbReference>
<gene>
    <name evidence="8" type="ORF">Pth03_48290</name>
</gene>
<protein>
    <recommendedName>
        <fullName evidence="7">Protein kinase domain-containing protein</fullName>
    </recommendedName>
</protein>
<feature type="region of interest" description="Disordered" evidence="5">
    <location>
        <begin position="245"/>
        <end position="303"/>
    </location>
</feature>
<keyword evidence="2" id="KW-0547">Nucleotide-binding</keyword>
<keyword evidence="4" id="KW-0067">ATP-binding</keyword>
<evidence type="ECO:0000256" key="5">
    <source>
        <dbReference type="SAM" id="MobiDB-lite"/>
    </source>
</evidence>
<dbReference type="GO" id="GO:0004674">
    <property type="term" value="F:protein serine/threonine kinase activity"/>
    <property type="evidence" value="ECO:0007669"/>
    <property type="project" value="TreeGrafter"/>
</dbReference>
<dbReference type="PROSITE" id="PS50011">
    <property type="entry name" value="PROTEIN_KINASE_DOM"/>
    <property type="match status" value="1"/>
</dbReference>
<dbReference type="PANTHER" id="PTHR43289">
    <property type="entry name" value="MITOGEN-ACTIVATED PROTEIN KINASE KINASE KINASE 20-RELATED"/>
    <property type="match status" value="1"/>
</dbReference>
<dbReference type="EMBL" id="BOOR01000036">
    <property type="protein sequence ID" value="GII56440.1"/>
    <property type="molecule type" value="Genomic_DNA"/>
</dbReference>
<feature type="compositionally biased region" description="Basic and acidic residues" evidence="5">
    <location>
        <begin position="370"/>
        <end position="381"/>
    </location>
</feature>
<dbReference type="InterPro" id="IPR000772">
    <property type="entry name" value="Ricin_B_lectin"/>
</dbReference>
<feature type="transmembrane region" description="Helical" evidence="6">
    <location>
        <begin position="306"/>
        <end position="328"/>
    </location>
</feature>
<evidence type="ECO:0000256" key="1">
    <source>
        <dbReference type="ARBA" id="ARBA00022679"/>
    </source>
</evidence>
<dbReference type="Pfam" id="PF00069">
    <property type="entry name" value="Pkinase"/>
    <property type="match status" value="1"/>
</dbReference>
<dbReference type="Gene3D" id="1.10.510.10">
    <property type="entry name" value="Transferase(Phosphotransferase) domain 1"/>
    <property type="match status" value="1"/>
</dbReference>
<feature type="compositionally biased region" description="Basic residues" evidence="5">
    <location>
        <begin position="294"/>
        <end position="303"/>
    </location>
</feature>
<dbReference type="Gene3D" id="3.30.200.20">
    <property type="entry name" value="Phosphorylase Kinase, domain 1"/>
    <property type="match status" value="1"/>
</dbReference>
<dbReference type="Proteomes" id="UP000605992">
    <property type="component" value="Unassembled WGS sequence"/>
</dbReference>
<dbReference type="CDD" id="cd14014">
    <property type="entry name" value="STKc_PknB_like"/>
    <property type="match status" value="1"/>
</dbReference>
<dbReference type="Gene3D" id="2.80.10.50">
    <property type="match status" value="2"/>
</dbReference>
<feature type="compositionally biased region" description="Polar residues" evidence="5">
    <location>
        <begin position="336"/>
        <end position="346"/>
    </location>
</feature>
<sequence>MVYLGRSRNGDQVAIKLLHARLTEDPEARERLLREVAVARRVARFCTAPVLHVDLAGEHPYIVSEYVLGSSLSDLVQREGPRRGAGLDRLAITTATALAAIHRVGIVHRDFKPANVMMGPEGPVVIDFGIARLSDTPALTAVGVGLGTPSYASPEQIRGERVTAAADVFSWGVTMVYAATGTPAFGTDTMLAIFNRVLNDEPDLSALPEGPLRDAVAAALQKDPARRPTAEQLLAHLTGRDDLARRGVAPVGPGFGSGFGSEPPGARAARTTVMDGRAAPTRSGPTRSGPTRSGPRRRGRGRARPVVVAASVAVLVAALGVAVGISLFSTPTKEATASENSQTTGGASHASPKPHVRKPTGAGRHTPTSKADKPDKVDKPVKVKPSKSATGAPPKETGAGSGGPAQVPAPGQEIVGLGSNRCIDVQNGQAVPGTPLQIWDCGGAPQQNWDFRADGTVRSLGMCMQMAGGSTADGTPITLGTCNGSPAQRFTLNASHDLVNVNADKCVDVRDQSTANGVRLQLWTCGGTSNQKWTIA</sequence>
<dbReference type="SUPFAM" id="SSF50370">
    <property type="entry name" value="Ricin B-like lectins"/>
    <property type="match status" value="1"/>
</dbReference>
<keyword evidence="6" id="KW-0812">Transmembrane</keyword>
<dbReference type="AlphaFoldDB" id="A0A8J3V5I1"/>
<comment type="caution">
    <text evidence="8">The sequence shown here is derived from an EMBL/GenBank/DDBJ whole genome shotgun (WGS) entry which is preliminary data.</text>
</comment>
<feature type="domain" description="Protein kinase" evidence="7">
    <location>
        <begin position="1"/>
        <end position="239"/>
    </location>
</feature>
<keyword evidence="6" id="KW-0472">Membrane</keyword>
<evidence type="ECO:0000256" key="4">
    <source>
        <dbReference type="ARBA" id="ARBA00022840"/>
    </source>
</evidence>
<feature type="compositionally biased region" description="Low complexity" evidence="5">
    <location>
        <begin position="282"/>
        <end position="293"/>
    </location>
</feature>
<dbReference type="InterPro" id="IPR035992">
    <property type="entry name" value="Ricin_B-like_lectins"/>
</dbReference>
<proteinExistence type="predicted"/>
<keyword evidence="9" id="KW-1185">Reference proteome</keyword>
<dbReference type="SUPFAM" id="SSF56112">
    <property type="entry name" value="Protein kinase-like (PK-like)"/>
    <property type="match status" value="1"/>
</dbReference>
<dbReference type="PANTHER" id="PTHR43289:SF34">
    <property type="entry name" value="SERINE_THREONINE-PROTEIN KINASE YBDM-RELATED"/>
    <property type="match status" value="1"/>
</dbReference>
<evidence type="ECO:0000256" key="3">
    <source>
        <dbReference type="ARBA" id="ARBA00022777"/>
    </source>
</evidence>
<evidence type="ECO:0000259" key="7">
    <source>
        <dbReference type="PROSITE" id="PS50011"/>
    </source>
</evidence>
<dbReference type="InterPro" id="IPR008271">
    <property type="entry name" value="Ser/Thr_kinase_AS"/>
</dbReference>
<dbReference type="GO" id="GO:0005524">
    <property type="term" value="F:ATP binding"/>
    <property type="evidence" value="ECO:0007669"/>
    <property type="project" value="UniProtKB-KW"/>
</dbReference>
<keyword evidence="6" id="KW-1133">Transmembrane helix</keyword>
<evidence type="ECO:0000313" key="9">
    <source>
        <dbReference type="Proteomes" id="UP000605992"/>
    </source>
</evidence>
<feature type="region of interest" description="Disordered" evidence="5">
    <location>
        <begin position="336"/>
        <end position="413"/>
    </location>
</feature>
<reference evidence="8" key="1">
    <citation type="submission" date="2021-01" db="EMBL/GenBank/DDBJ databases">
        <title>Whole genome shotgun sequence of Planotetraspora thailandica NBRC 104271.</title>
        <authorList>
            <person name="Komaki H."/>
            <person name="Tamura T."/>
        </authorList>
    </citation>
    <scope>NUCLEOTIDE SEQUENCE</scope>
    <source>
        <strain evidence="8">NBRC 104271</strain>
    </source>
</reference>
<keyword evidence="1" id="KW-0808">Transferase</keyword>
<name>A0A8J3V5I1_9ACTN</name>
<dbReference type="Pfam" id="PF00652">
    <property type="entry name" value="Ricin_B_lectin"/>
    <property type="match status" value="1"/>
</dbReference>
<dbReference type="InterPro" id="IPR011009">
    <property type="entry name" value="Kinase-like_dom_sf"/>
</dbReference>
<evidence type="ECO:0000313" key="8">
    <source>
        <dbReference type="EMBL" id="GII56440.1"/>
    </source>
</evidence>
<evidence type="ECO:0000256" key="6">
    <source>
        <dbReference type="SAM" id="Phobius"/>
    </source>
</evidence>
<dbReference type="SMART" id="SM00458">
    <property type="entry name" value="RICIN"/>
    <property type="match status" value="1"/>
</dbReference>
<dbReference type="InterPro" id="IPR000719">
    <property type="entry name" value="Prot_kinase_dom"/>
</dbReference>
<accession>A0A8J3V5I1</accession>
<evidence type="ECO:0000256" key="2">
    <source>
        <dbReference type="ARBA" id="ARBA00022741"/>
    </source>
</evidence>
<organism evidence="8 9">
    <name type="scientific">Planotetraspora thailandica</name>
    <dbReference type="NCBI Taxonomy" id="487172"/>
    <lineage>
        <taxon>Bacteria</taxon>
        <taxon>Bacillati</taxon>
        <taxon>Actinomycetota</taxon>
        <taxon>Actinomycetes</taxon>
        <taxon>Streptosporangiales</taxon>
        <taxon>Streptosporangiaceae</taxon>
        <taxon>Planotetraspora</taxon>
    </lineage>
</organism>